<evidence type="ECO:0000313" key="1">
    <source>
        <dbReference type="EMBL" id="MPN33546.1"/>
    </source>
</evidence>
<sequence length="69" mass="7650">MIEINMELWKLFIEIGNIGLLGIADFKAGGATPKEEHGSGNKHECDKTGMFHGQEYSMKVLVVQSFCYG</sequence>
<comment type="caution">
    <text evidence="1">The sequence shown here is derived from an EMBL/GenBank/DDBJ whole genome shotgun (WGS) entry which is preliminary data.</text>
</comment>
<gene>
    <name evidence="1" type="ORF">SDC9_181034</name>
</gene>
<accession>A0A645H4Z4</accession>
<proteinExistence type="predicted"/>
<dbReference type="AlphaFoldDB" id="A0A645H4Z4"/>
<protein>
    <submittedName>
        <fullName evidence="1">Uncharacterized protein</fullName>
    </submittedName>
</protein>
<organism evidence="1">
    <name type="scientific">bioreactor metagenome</name>
    <dbReference type="NCBI Taxonomy" id="1076179"/>
    <lineage>
        <taxon>unclassified sequences</taxon>
        <taxon>metagenomes</taxon>
        <taxon>ecological metagenomes</taxon>
    </lineage>
</organism>
<dbReference type="EMBL" id="VSSQ01086101">
    <property type="protein sequence ID" value="MPN33546.1"/>
    <property type="molecule type" value="Genomic_DNA"/>
</dbReference>
<reference evidence="1" key="1">
    <citation type="submission" date="2019-08" db="EMBL/GenBank/DDBJ databases">
        <authorList>
            <person name="Kucharzyk K."/>
            <person name="Murdoch R.W."/>
            <person name="Higgins S."/>
            <person name="Loffler F."/>
        </authorList>
    </citation>
    <scope>NUCLEOTIDE SEQUENCE</scope>
</reference>
<name>A0A645H4Z4_9ZZZZ</name>